<dbReference type="SUPFAM" id="SSF47370">
    <property type="entry name" value="Bromodomain"/>
    <property type="match status" value="1"/>
</dbReference>
<dbReference type="GO" id="GO:0005524">
    <property type="term" value="F:ATP binding"/>
    <property type="evidence" value="ECO:0007669"/>
    <property type="project" value="UniProtKB-KW"/>
</dbReference>
<evidence type="ECO:0000256" key="4">
    <source>
        <dbReference type="ARBA" id="ARBA00023117"/>
    </source>
</evidence>
<comment type="similarity">
    <text evidence="1">Belongs to the AAA ATPase family.</text>
</comment>
<dbReference type="Proteomes" id="UP001642360">
    <property type="component" value="Unassembled WGS sequence"/>
</dbReference>
<evidence type="ECO:0000256" key="5">
    <source>
        <dbReference type="PROSITE-ProRule" id="PRU00035"/>
    </source>
</evidence>
<dbReference type="PANTHER" id="PTHR23069">
    <property type="entry name" value="AAA DOMAIN-CONTAINING"/>
    <property type="match status" value="1"/>
</dbReference>
<dbReference type="InterPro" id="IPR001487">
    <property type="entry name" value="Bromodomain"/>
</dbReference>
<keyword evidence="9" id="KW-1185">Reference proteome</keyword>
<dbReference type="FunFam" id="1.20.920.10:FF:000037">
    <property type="entry name" value="ATPase family AAA domain-containing protein"/>
    <property type="match status" value="1"/>
</dbReference>
<protein>
    <recommendedName>
        <fullName evidence="7">Bromo domain-containing protein</fullName>
    </recommendedName>
</protein>
<keyword evidence="4 5" id="KW-0103">Bromodomain</keyword>
<organism evidence="8 9">
    <name type="scientific">Ilex paraguariensis</name>
    <name type="common">yerba mate</name>
    <dbReference type="NCBI Taxonomy" id="185542"/>
    <lineage>
        <taxon>Eukaryota</taxon>
        <taxon>Viridiplantae</taxon>
        <taxon>Streptophyta</taxon>
        <taxon>Embryophyta</taxon>
        <taxon>Tracheophyta</taxon>
        <taxon>Spermatophyta</taxon>
        <taxon>Magnoliopsida</taxon>
        <taxon>eudicotyledons</taxon>
        <taxon>Gunneridae</taxon>
        <taxon>Pentapetalae</taxon>
        <taxon>asterids</taxon>
        <taxon>campanulids</taxon>
        <taxon>Aquifoliales</taxon>
        <taxon>Aquifoliaceae</taxon>
        <taxon>Ilex</taxon>
    </lineage>
</organism>
<keyword evidence="2" id="KW-0547">Nucleotide-binding</keyword>
<keyword evidence="3" id="KW-0067">ATP-binding</keyword>
<evidence type="ECO:0000256" key="1">
    <source>
        <dbReference type="ARBA" id="ARBA00006914"/>
    </source>
</evidence>
<dbReference type="SMART" id="SM00297">
    <property type="entry name" value="BROMO"/>
    <property type="match status" value="1"/>
</dbReference>
<evidence type="ECO:0000313" key="8">
    <source>
        <dbReference type="EMBL" id="CAK9161140.1"/>
    </source>
</evidence>
<feature type="domain" description="Bromo" evidence="7">
    <location>
        <begin position="1"/>
        <end position="58"/>
    </location>
</feature>
<dbReference type="PRINTS" id="PR00503">
    <property type="entry name" value="BROMODOMAIN"/>
</dbReference>
<comment type="caution">
    <text evidence="8">The sequence shown here is derived from an EMBL/GenBank/DDBJ whole genome shotgun (WGS) entry which is preliminary data.</text>
</comment>
<dbReference type="Pfam" id="PF00439">
    <property type="entry name" value="Bromodomain"/>
    <property type="match status" value="1"/>
</dbReference>
<evidence type="ECO:0000313" key="9">
    <source>
        <dbReference type="Proteomes" id="UP001642360"/>
    </source>
</evidence>
<dbReference type="InterPro" id="IPR045199">
    <property type="entry name" value="ATAD2-like"/>
</dbReference>
<reference evidence="8 9" key="1">
    <citation type="submission" date="2024-02" db="EMBL/GenBank/DDBJ databases">
        <authorList>
            <person name="Vignale AGUSTIN F."/>
            <person name="Sosa J E."/>
            <person name="Modenutti C."/>
        </authorList>
    </citation>
    <scope>NUCLEOTIDE SEQUENCE [LARGE SCALE GENOMIC DNA]</scope>
</reference>
<sequence length="281" mass="30860">MDEDAPNYRAIIQNPMDIATLLQRVDCGKYITCKAFLEDFDLILINAKRYNGDDYNGARIVSRACELRDAAHGMLSQMDPALVSFCEKIAAEGGPVSIPDDLGGSALPQTPVCQMATVTRASARLRNVQPEVNLDQSYEALKRPKKNIDAAHTASTAEDGSQPQEMLPLNSSEEPEAENTDQQKPESSLTDCVQLGTSDETSGCGSQDVTMSTGEISSNVEFIKQLFVERTKDYGISQLERLYTRVMKGVLETSSSEIGDLKPSILRFLLKFAEDEAKFCI</sequence>
<evidence type="ECO:0000256" key="3">
    <source>
        <dbReference type="ARBA" id="ARBA00022840"/>
    </source>
</evidence>
<dbReference type="InterPro" id="IPR036427">
    <property type="entry name" value="Bromodomain-like_sf"/>
</dbReference>
<evidence type="ECO:0000259" key="7">
    <source>
        <dbReference type="PROSITE" id="PS50014"/>
    </source>
</evidence>
<gene>
    <name evidence="8" type="ORF">ILEXP_LOCUS29927</name>
</gene>
<dbReference type="AlphaFoldDB" id="A0ABC8SW42"/>
<evidence type="ECO:0000256" key="6">
    <source>
        <dbReference type="SAM" id="MobiDB-lite"/>
    </source>
</evidence>
<dbReference type="PANTHER" id="PTHR23069:SF0">
    <property type="entry name" value="TAT-BINDING HOMOLOG 7"/>
    <property type="match status" value="1"/>
</dbReference>
<feature type="compositionally biased region" description="Polar residues" evidence="6">
    <location>
        <begin position="153"/>
        <end position="172"/>
    </location>
</feature>
<dbReference type="PROSITE" id="PS50014">
    <property type="entry name" value="BROMODOMAIN_2"/>
    <property type="match status" value="1"/>
</dbReference>
<proteinExistence type="inferred from homology"/>
<feature type="compositionally biased region" description="Basic and acidic residues" evidence="6">
    <location>
        <begin position="140"/>
        <end position="149"/>
    </location>
</feature>
<name>A0ABC8SW42_9AQUA</name>
<dbReference type="Gene3D" id="1.20.920.10">
    <property type="entry name" value="Bromodomain-like"/>
    <property type="match status" value="1"/>
</dbReference>
<feature type="compositionally biased region" description="Polar residues" evidence="6">
    <location>
        <begin position="180"/>
        <end position="208"/>
    </location>
</feature>
<dbReference type="EMBL" id="CAUOFW020003625">
    <property type="protein sequence ID" value="CAK9161140.1"/>
    <property type="molecule type" value="Genomic_DNA"/>
</dbReference>
<evidence type="ECO:0000256" key="2">
    <source>
        <dbReference type="ARBA" id="ARBA00022741"/>
    </source>
</evidence>
<feature type="region of interest" description="Disordered" evidence="6">
    <location>
        <begin position="136"/>
        <end position="208"/>
    </location>
</feature>
<accession>A0ABC8SW42</accession>